<reference evidence="4" key="1">
    <citation type="submission" date="2018-02" db="EMBL/GenBank/DDBJ databases">
        <authorList>
            <person name="Hausmann B."/>
        </authorList>
    </citation>
    <scope>NUCLEOTIDE SEQUENCE [LARGE SCALE GENOMIC DNA]</scope>
    <source>
        <strain evidence="4">Peat soil MAG SbA1</strain>
    </source>
</reference>
<dbReference type="EMBL" id="OMOD01000024">
    <property type="protein sequence ID" value="SPF33722.1"/>
    <property type="molecule type" value="Genomic_DNA"/>
</dbReference>
<dbReference type="PANTHER" id="PTHR39339">
    <property type="entry name" value="SLR1444 PROTEIN"/>
    <property type="match status" value="1"/>
</dbReference>
<evidence type="ECO:0000256" key="1">
    <source>
        <dbReference type="SAM" id="MobiDB-lite"/>
    </source>
</evidence>
<protein>
    <recommendedName>
        <fullName evidence="2">CHAD domain-containing protein</fullName>
    </recommendedName>
</protein>
<name>A0A2U3K226_9BACT</name>
<dbReference type="OrthoDB" id="117281at2"/>
<proteinExistence type="predicted"/>
<accession>A0A2U3K226</accession>
<evidence type="ECO:0000259" key="2">
    <source>
        <dbReference type="PROSITE" id="PS51708"/>
    </source>
</evidence>
<dbReference type="PANTHER" id="PTHR39339:SF1">
    <property type="entry name" value="CHAD DOMAIN-CONTAINING PROTEIN"/>
    <property type="match status" value="1"/>
</dbReference>
<dbReference type="Pfam" id="PF05235">
    <property type="entry name" value="CHAD"/>
    <property type="match status" value="1"/>
</dbReference>
<dbReference type="AlphaFoldDB" id="A0A2U3K226"/>
<dbReference type="Gene3D" id="1.40.20.10">
    <property type="entry name" value="CHAD domain"/>
    <property type="match status" value="1"/>
</dbReference>
<feature type="region of interest" description="Disordered" evidence="1">
    <location>
        <begin position="254"/>
        <end position="284"/>
    </location>
</feature>
<sequence>MPIAPKRCRLVFRKLERDLEKLAAQQSNETVHRFRTSTRRLQTLLEELMPQRTRKQKKLLKILRAIRQQAGKVRDLDVQLAALRSLKIPLEPRRKTRLLQGLTELRAKHEKKLRKTLTKQTVREIHKHLTRASQEIELKSSGDPATAARQILSRVATPSRPLTEDELHRCRLLVKRARYAAELAPESAATTQFITQLKRLQDILGNWHDWLTLTNTAAERLGDVNQSPLVAVLHNMASGKFRQAVAAVAASSALGTGPKPVPLTPSRKPGARMATPTLRQDPAA</sequence>
<feature type="domain" description="CHAD" evidence="2">
    <location>
        <begin position="1"/>
        <end position="259"/>
    </location>
</feature>
<gene>
    <name evidence="3" type="ORF">SBA1_120076</name>
</gene>
<dbReference type="InterPro" id="IPR007899">
    <property type="entry name" value="CHAD_dom"/>
</dbReference>
<dbReference type="SMART" id="SM00880">
    <property type="entry name" value="CHAD"/>
    <property type="match status" value="1"/>
</dbReference>
<evidence type="ECO:0000313" key="3">
    <source>
        <dbReference type="EMBL" id="SPF33722.1"/>
    </source>
</evidence>
<dbReference type="PROSITE" id="PS51708">
    <property type="entry name" value="CHAD"/>
    <property type="match status" value="1"/>
</dbReference>
<dbReference type="InterPro" id="IPR038186">
    <property type="entry name" value="CHAD_dom_sf"/>
</dbReference>
<organism evidence="3 4">
    <name type="scientific">Candidatus Sulfotelmatobacter kueseliae</name>
    <dbReference type="NCBI Taxonomy" id="2042962"/>
    <lineage>
        <taxon>Bacteria</taxon>
        <taxon>Pseudomonadati</taxon>
        <taxon>Acidobacteriota</taxon>
        <taxon>Terriglobia</taxon>
        <taxon>Terriglobales</taxon>
        <taxon>Candidatus Korobacteraceae</taxon>
        <taxon>Candidatus Sulfotelmatobacter</taxon>
    </lineage>
</organism>
<dbReference type="Proteomes" id="UP000238701">
    <property type="component" value="Unassembled WGS sequence"/>
</dbReference>
<evidence type="ECO:0000313" key="4">
    <source>
        <dbReference type="Proteomes" id="UP000238701"/>
    </source>
</evidence>